<evidence type="ECO:0000313" key="2">
    <source>
        <dbReference type="EMBL" id="CCA88560.1"/>
    </source>
</evidence>
<reference evidence="2" key="2">
    <citation type="submission" date="2011-04" db="EMBL/GenBank/DDBJ databases">
        <authorList>
            <person name="Genoscope - CEA"/>
        </authorList>
    </citation>
    <scope>NUCLEOTIDE SEQUENCE</scope>
    <source>
        <strain evidence="2">R24</strain>
    </source>
</reference>
<feature type="compositionally biased region" description="Low complexity" evidence="1">
    <location>
        <begin position="321"/>
        <end position="339"/>
    </location>
</feature>
<dbReference type="AlphaFoldDB" id="G3A3U9"/>
<dbReference type="EMBL" id="FR854088">
    <property type="protein sequence ID" value="CCA88560.1"/>
    <property type="molecule type" value="Genomic_DNA"/>
</dbReference>
<sequence>MSAMLLSSTARADRGRCVWLDLLIGPVSLALVLLFSLLVPVRVHAQVNMTLGQLMPNLIRNTSQVVTASASGLQVAEAGSVAIGSGSSMIGSVAINELRVIPLARIAARVATASAPIMLAMLAVDLIQYGITQCSQSGTGWCGPGLANSHQNDVNFNGSLWCFSGGVGTATGCYDSLDSACAAAYSSAGGGWMFDYSQIRSTSGSVVSGACYGHNGTDLPTNYYAAFSADVSASSCVSGYVWSGGKCVVDASKPLSPLPMTYPQLSDKLAQALSGNPNRAKDYWGVMSPSDWYAALAEPTTQALPAQIVNPTNGQVVGPKTTTTTSAGTSTSQTTYTVSPNTDSGTLASNPVTVTTTTTTTNPDGTTSTTTTTTSPTSQDGANPQPQPASAPFACGLGTVASPACKIDETGTPTKVDAATAMTSPATDLQTARQSSESQLTNATKGLSWTLSMPHILPGGTCQPIEWFSWGQWRGVWDVCTQLQYVRDLLAWLWPVLAGVYVWNKAAGANVGVV</sequence>
<dbReference type="RefSeq" id="WP_197331769.1">
    <property type="nucleotide sequence ID" value="NZ_CP115944.1"/>
</dbReference>
<organism evidence="2">
    <name type="scientific">Ralstonia syzygii R24</name>
    <dbReference type="NCBI Taxonomy" id="907261"/>
    <lineage>
        <taxon>Bacteria</taxon>
        <taxon>Pseudomonadati</taxon>
        <taxon>Pseudomonadota</taxon>
        <taxon>Betaproteobacteria</taxon>
        <taxon>Burkholderiales</taxon>
        <taxon>Burkholderiaceae</taxon>
        <taxon>Ralstonia</taxon>
        <taxon>Ralstonia solanacearum species complex</taxon>
    </lineage>
</organism>
<evidence type="ECO:0000256" key="1">
    <source>
        <dbReference type="SAM" id="MobiDB-lite"/>
    </source>
</evidence>
<protein>
    <submittedName>
        <fullName evidence="2">Uncharacterized protein</fullName>
    </submittedName>
</protein>
<gene>
    <name evidence="2" type="ORF">RALSY_30307</name>
</gene>
<proteinExistence type="predicted"/>
<feature type="region of interest" description="Disordered" evidence="1">
    <location>
        <begin position="315"/>
        <end position="395"/>
    </location>
</feature>
<accession>G3A3U9</accession>
<feature type="compositionally biased region" description="Low complexity" evidence="1">
    <location>
        <begin position="349"/>
        <end position="378"/>
    </location>
</feature>
<reference evidence="2" key="1">
    <citation type="journal article" date="2011" name="PLoS ONE">
        <title>Ralstonia syzygii, the Blood Disease Bacterium and some Asian R. solanacearum strains form a single genomic species despite divergent lifestyles.</title>
        <authorList>
            <person name="Remenant B."/>
            <person name="de Cambiaire J.C."/>
            <person name="Cellier G."/>
            <person name="Jacobs J.M."/>
            <person name="Mangenot S."/>
            <person name="Barbe V."/>
            <person name="Lajus A."/>
            <person name="Vallenet D."/>
            <person name="Medigue C."/>
            <person name="Fegan M."/>
            <person name="Allen C."/>
            <person name="Prior P."/>
        </authorList>
    </citation>
    <scope>NUCLEOTIDE SEQUENCE</scope>
    <source>
        <strain evidence="2">R24</strain>
    </source>
</reference>
<name>G3A3U9_9RALS</name>